<sequence>MPTSNVSCRIRAVVNLKGLVDSKLSFMPSFVMWFVSGGGGQ</sequence>
<evidence type="ECO:0000313" key="1">
    <source>
        <dbReference type="EMBL" id="XAM17916.1"/>
    </source>
</evidence>
<accession>A0ABZ3F757</accession>
<gene>
    <name evidence="1" type="ORF">V3I05_09545</name>
</gene>
<name>A0ABZ3F757_9HELI</name>
<keyword evidence="2" id="KW-1185">Reference proteome</keyword>
<evidence type="ECO:0000313" key="2">
    <source>
        <dbReference type="Proteomes" id="UP001434737"/>
    </source>
</evidence>
<proteinExistence type="predicted"/>
<protein>
    <submittedName>
        <fullName evidence="1">Uncharacterized protein</fullName>
    </submittedName>
</protein>
<organism evidence="1 2">
    <name type="scientific">Helicobacter mastomyrinus</name>
    <dbReference type="NCBI Taxonomy" id="287948"/>
    <lineage>
        <taxon>Bacteria</taxon>
        <taxon>Pseudomonadati</taxon>
        <taxon>Campylobacterota</taxon>
        <taxon>Epsilonproteobacteria</taxon>
        <taxon>Campylobacterales</taxon>
        <taxon>Helicobacteraceae</taxon>
        <taxon>Helicobacter</taxon>
    </lineage>
</organism>
<dbReference type="EMBL" id="CP145316">
    <property type="protein sequence ID" value="XAM17916.1"/>
    <property type="molecule type" value="Genomic_DNA"/>
</dbReference>
<reference evidence="1 2" key="1">
    <citation type="submission" date="2024-02" db="EMBL/GenBank/DDBJ databases">
        <title>Genome and pathogenicity analysis of Helicobacter mastomyrinus isolated from mice.</title>
        <authorList>
            <person name="Zhu L."/>
        </authorList>
    </citation>
    <scope>NUCLEOTIDE SEQUENCE [LARGE SCALE GENOMIC DNA]</scope>
    <source>
        <strain evidence="1 2">Hm-17</strain>
    </source>
</reference>
<dbReference type="RefSeq" id="WP_300599994.1">
    <property type="nucleotide sequence ID" value="NZ_CP145316.1"/>
</dbReference>
<dbReference type="Proteomes" id="UP001434737">
    <property type="component" value="Chromosome"/>
</dbReference>